<evidence type="ECO:0000313" key="4">
    <source>
        <dbReference type="Proteomes" id="UP001151081"/>
    </source>
</evidence>
<evidence type="ECO:0000313" key="3">
    <source>
        <dbReference type="EMBL" id="MDC3986475.1"/>
    </source>
</evidence>
<sequence length="683" mass="76658">MKTGKRESGGAGKRRSGAADDQEQRSVGQLIDRLAELSWKPWGPRKDYGEDFHVQIWDGGESTGLSFYVQLKSVRDAEQRKGQRTPDTLKYRLDAKDLRHWEKQTQLVVLVIWDVEMRRGYWETVPRILEALEKKGKGWRKKETVTVEVPAAHGTDAEGMRRLRWAVADHSLALVAGRVRDEEMTGTIRFTDKVTYEAFREALDRGNEVTFEGLGVPQIQMPEWHRRMYGDRPPATRVRITPTTRVVSLNVRVEVRARNVTASIPGIELKPTKQGRKHLTLTNEHQGRTITFIAVGNEDADGSFTFRMSRFGKTIQEAREAAAFFFAANQPGSRLRVVDERTGQTILDQPLPSLPADPVAEGLHDTLEKLAFLEPYIKGIDSIHLDQGITHDEMMRIAVLYEACRNGRVQMRKRLSFMVSPDADALPDRANPDVVQHLDGCKMNLLGVEIPLGRVKEVVQEPDRVVTAVRDALARARATGKPVPLHIDDVSLVAEFLDWPPPHDRLYDIASAQSGYFTLAQALEAGFTSADQLQIEERVESYGGGNVFRLVQFPPTNEHEDLVVTWLLTDKKAVFSHDTALALHELSDILPARQHITLPPGYQMPEGVELGPQVAIYHGTVDPSEITWMGPVPFTKPYRTLLDCIEDHLSPDLLDQALAQARTRGMISRAEAQALQAVRAKSA</sequence>
<reference evidence="3 4" key="1">
    <citation type="submission" date="2021-04" db="EMBL/GenBank/DDBJ databases">
        <title>Genome analysis of Polyangium sp.</title>
        <authorList>
            <person name="Li Y."/>
            <person name="Wang J."/>
        </authorList>
    </citation>
    <scope>NUCLEOTIDE SEQUENCE [LARGE SCALE GENOMIC DNA]</scope>
    <source>
        <strain evidence="3 4">SDU14</strain>
    </source>
</reference>
<organism evidence="3 4">
    <name type="scientific">Polyangium jinanense</name>
    <dbReference type="NCBI Taxonomy" id="2829994"/>
    <lineage>
        <taxon>Bacteria</taxon>
        <taxon>Pseudomonadati</taxon>
        <taxon>Myxococcota</taxon>
        <taxon>Polyangia</taxon>
        <taxon>Polyangiales</taxon>
        <taxon>Polyangiaceae</taxon>
        <taxon>Polyangium</taxon>
    </lineage>
</organism>
<gene>
    <name evidence="3" type="ORF">KEG57_38730</name>
</gene>
<keyword evidence="4" id="KW-1185">Reference proteome</keyword>
<evidence type="ECO:0000259" key="2">
    <source>
        <dbReference type="Pfam" id="PF14280"/>
    </source>
</evidence>
<proteinExistence type="predicted"/>
<dbReference type="AlphaFoldDB" id="A0A9X3XBU4"/>
<dbReference type="InterPro" id="IPR025375">
    <property type="entry name" value="DUF4365"/>
</dbReference>
<name>A0A9X3XBU4_9BACT</name>
<comment type="caution">
    <text evidence="3">The sequence shown here is derived from an EMBL/GenBank/DDBJ whole genome shotgun (WGS) entry which is preliminary data.</text>
</comment>
<dbReference type="Pfam" id="PF14280">
    <property type="entry name" value="DUF4365"/>
    <property type="match status" value="1"/>
</dbReference>
<accession>A0A9X3XBU4</accession>
<dbReference type="EMBL" id="JAGTJJ010000039">
    <property type="protein sequence ID" value="MDC3986475.1"/>
    <property type="molecule type" value="Genomic_DNA"/>
</dbReference>
<protein>
    <submittedName>
        <fullName evidence="3">DUF4365 domain-containing protein</fullName>
    </submittedName>
</protein>
<feature type="domain" description="DUF4365" evidence="2">
    <location>
        <begin position="37"/>
        <end position="164"/>
    </location>
</feature>
<dbReference type="RefSeq" id="WP_272427023.1">
    <property type="nucleotide sequence ID" value="NZ_JAGTJJ010000039.1"/>
</dbReference>
<feature type="region of interest" description="Disordered" evidence="1">
    <location>
        <begin position="1"/>
        <end position="26"/>
    </location>
</feature>
<dbReference type="Proteomes" id="UP001151081">
    <property type="component" value="Unassembled WGS sequence"/>
</dbReference>
<evidence type="ECO:0000256" key="1">
    <source>
        <dbReference type="SAM" id="MobiDB-lite"/>
    </source>
</evidence>